<evidence type="ECO:0000313" key="1">
    <source>
        <dbReference type="EMBL" id="AKB82065.1"/>
    </source>
</evidence>
<dbReference type="AlphaFoldDB" id="A0A0E3WWY1"/>
<sequence>MDLNLGKKMISRIHILGASGSGTTTLAKALAKELRYKHFDTDDYYWIPSEIPFTRPRPIEARQSLLKKDLKKHDSWILSGSLCGWGDIFIPHFELVIYLWIPQDIRISRLVKREKERYGSAIEPGGNRHELSSEFIKWAEKYDEADVEIRSKRLHEIWLSRLECPILRIEKDMTVKERVNIVMSII</sequence>
<organism evidence="1 2">
    <name type="scientific">Methanosarcina barkeri 3</name>
    <dbReference type="NCBI Taxonomy" id="1434107"/>
    <lineage>
        <taxon>Archaea</taxon>
        <taxon>Methanobacteriati</taxon>
        <taxon>Methanobacteriota</taxon>
        <taxon>Stenosarchaea group</taxon>
        <taxon>Methanomicrobia</taxon>
        <taxon>Methanosarcinales</taxon>
        <taxon>Methanosarcinaceae</taxon>
        <taxon>Methanosarcina</taxon>
    </lineage>
</organism>
<evidence type="ECO:0008006" key="3">
    <source>
        <dbReference type="Google" id="ProtNLM"/>
    </source>
</evidence>
<dbReference type="PANTHER" id="PTHR37816:SF2">
    <property type="entry name" value="DNA TOPOLOGY MODULATION PROTEIN FLAR-RELATED PROTEIN"/>
    <property type="match status" value="1"/>
</dbReference>
<gene>
    <name evidence="1" type="ORF">MSBR3_1487</name>
</gene>
<dbReference type="SUPFAM" id="SSF52540">
    <property type="entry name" value="P-loop containing nucleoside triphosphate hydrolases"/>
    <property type="match status" value="1"/>
</dbReference>
<evidence type="ECO:0000313" key="2">
    <source>
        <dbReference type="Proteomes" id="UP000033066"/>
    </source>
</evidence>
<protein>
    <recommendedName>
        <fullName evidence="3">Adenylate kinase</fullName>
    </recommendedName>
</protein>
<name>A0A0E3WWY1_METBA</name>
<dbReference type="PATRIC" id="fig|1434107.4.peg.1929"/>
<dbReference type="PANTHER" id="PTHR37816">
    <property type="entry name" value="YALI0E33011P"/>
    <property type="match status" value="1"/>
</dbReference>
<dbReference type="NCBIfam" id="NF004861">
    <property type="entry name" value="PRK06217.1"/>
    <property type="match status" value="1"/>
</dbReference>
<reference evidence="1" key="1">
    <citation type="submission" date="2014-07" db="EMBL/GenBank/DDBJ databases">
        <title>Methanogenic archaea and the global carbon cycle.</title>
        <authorList>
            <person name="Henriksen J.R."/>
            <person name="Luke J."/>
            <person name="Reinhart S."/>
            <person name="Benedict M.N."/>
            <person name="Youngblut N.D."/>
            <person name="Metcalf M.E."/>
            <person name="Whitaker R.J."/>
            <person name="Metcalf W.W."/>
        </authorList>
    </citation>
    <scope>NUCLEOTIDE SEQUENCE [LARGE SCALE GENOMIC DNA]</scope>
    <source>
        <strain evidence="1">3</strain>
    </source>
</reference>
<dbReference type="EMBL" id="CP009517">
    <property type="protein sequence ID" value="AKB82065.1"/>
    <property type="molecule type" value="Genomic_DNA"/>
</dbReference>
<dbReference type="KEGG" id="mbak:MSBR3_1487"/>
<dbReference type="Gene3D" id="3.40.50.300">
    <property type="entry name" value="P-loop containing nucleotide triphosphate hydrolases"/>
    <property type="match status" value="1"/>
</dbReference>
<dbReference type="HOGENOM" id="CLU_103067_0_0_2"/>
<accession>A0A0E3WWY1</accession>
<dbReference type="InterPro" id="IPR052922">
    <property type="entry name" value="Cytidylate_Kinase-2"/>
</dbReference>
<dbReference type="Pfam" id="PF13238">
    <property type="entry name" value="AAA_18"/>
    <property type="match status" value="1"/>
</dbReference>
<dbReference type="STRING" id="1434107.MSBR3_1487"/>
<keyword evidence="2" id="KW-1185">Reference proteome</keyword>
<proteinExistence type="predicted"/>
<dbReference type="Proteomes" id="UP000033066">
    <property type="component" value="Chromosome"/>
</dbReference>
<dbReference type="InterPro" id="IPR027417">
    <property type="entry name" value="P-loop_NTPase"/>
</dbReference>